<sequence length="372" mass="41794">MDFSPATFLYNDWQQAPCVFRSFFDSFADPVDEHDIAGLAQEEGIDARIVSHQDGNWTVTDGPFDDYSDLCHGHWTLLVQGVDKYIDEVAALTHNFRFIPDWRIDDVMVSFATSGAGVGPHVDQYDVFLIQGRGRRRWRVGAPGHYQTVYPHPKLRQINGFETHLEVTLNPGDVLYIPPGWPHDGVSVDDSLTYSVGFRAPDTRILCDALSEIADKQPAELFRDPLRRPAKQPACVSAMDRQALKGMLHDMIASDAFDDELMRKLSEQHLPVWPSETLYTAQSLQQRLAQGVSLSPVPGCRPLFKDTLTQSPLHFYIDGTAYTLTTTDVKFVEHFARGETLHVDTMGTPPSLAICETLATLVNKGYWLLEEV</sequence>
<dbReference type="InterPro" id="IPR003347">
    <property type="entry name" value="JmjC_dom"/>
</dbReference>
<dbReference type="InterPro" id="IPR039994">
    <property type="entry name" value="NO66-like"/>
</dbReference>
<dbReference type="PANTHER" id="PTHR13096">
    <property type="entry name" value="MINA53 MYC INDUCED NUCLEAR ANTIGEN"/>
    <property type="match status" value="1"/>
</dbReference>
<organism evidence="7 8">
    <name type="scientific">Alteromonas halophila</name>
    <dbReference type="NCBI Taxonomy" id="516698"/>
    <lineage>
        <taxon>Bacteria</taxon>
        <taxon>Pseudomonadati</taxon>
        <taxon>Pseudomonadota</taxon>
        <taxon>Gammaproteobacteria</taxon>
        <taxon>Alteromonadales</taxon>
        <taxon>Alteromonadaceae</taxon>
        <taxon>Alteromonas/Salinimonas group</taxon>
        <taxon>Alteromonas</taxon>
    </lineage>
</organism>
<accession>A0A918JM92</accession>
<evidence type="ECO:0000256" key="4">
    <source>
        <dbReference type="ARBA" id="ARBA00023002"/>
    </source>
</evidence>
<name>A0A918JM92_9ALTE</name>
<protein>
    <submittedName>
        <fullName evidence="7">50S ribosomal protein L16 arginine hydroxylase</fullName>
    </submittedName>
</protein>
<dbReference type="InterPro" id="IPR046799">
    <property type="entry name" value="ROXA-like_wH"/>
</dbReference>
<dbReference type="RefSeq" id="WP_189406736.1">
    <property type="nucleotide sequence ID" value="NZ_BMXP01000006.1"/>
</dbReference>
<dbReference type="EMBL" id="BMXP01000006">
    <property type="protein sequence ID" value="GGW89132.1"/>
    <property type="molecule type" value="Genomic_DNA"/>
</dbReference>
<dbReference type="Proteomes" id="UP000631300">
    <property type="component" value="Unassembled WGS sequence"/>
</dbReference>
<evidence type="ECO:0000313" key="8">
    <source>
        <dbReference type="Proteomes" id="UP000631300"/>
    </source>
</evidence>
<dbReference type="GO" id="GO:0005840">
    <property type="term" value="C:ribosome"/>
    <property type="evidence" value="ECO:0007669"/>
    <property type="project" value="UniProtKB-KW"/>
</dbReference>
<comment type="cofactor">
    <cofactor evidence="1">
        <name>Fe(2+)</name>
        <dbReference type="ChEBI" id="CHEBI:29033"/>
    </cofactor>
</comment>
<keyword evidence="7" id="KW-0687">Ribonucleoprotein</keyword>
<evidence type="ECO:0000256" key="3">
    <source>
        <dbReference type="ARBA" id="ARBA00022964"/>
    </source>
</evidence>
<dbReference type="PANTHER" id="PTHR13096:SF8">
    <property type="entry name" value="RIBOSOMAL OXYGENASE 1"/>
    <property type="match status" value="1"/>
</dbReference>
<keyword evidence="8" id="KW-1185">Reference proteome</keyword>
<dbReference type="GO" id="GO:0046872">
    <property type="term" value="F:metal ion binding"/>
    <property type="evidence" value="ECO:0007669"/>
    <property type="project" value="UniProtKB-KW"/>
</dbReference>
<reference evidence="7" key="1">
    <citation type="journal article" date="2014" name="Int. J. Syst. Evol. Microbiol.">
        <title>Complete genome sequence of Corynebacterium casei LMG S-19264T (=DSM 44701T), isolated from a smear-ripened cheese.</title>
        <authorList>
            <consortium name="US DOE Joint Genome Institute (JGI-PGF)"/>
            <person name="Walter F."/>
            <person name="Albersmeier A."/>
            <person name="Kalinowski J."/>
            <person name="Ruckert C."/>
        </authorList>
    </citation>
    <scope>NUCLEOTIDE SEQUENCE</scope>
    <source>
        <strain evidence="7">KCTC 22164</strain>
    </source>
</reference>
<dbReference type="Gene3D" id="3.40.366.30">
    <property type="entry name" value="50S ribosomal protein L16 arginine hydroxylase, Chain A, Domain 2"/>
    <property type="match status" value="1"/>
</dbReference>
<evidence type="ECO:0000313" key="7">
    <source>
        <dbReference type="EMBL" id="GGW89132.1"/>
    </source>
</evidence>
<proteinExistence type="predicted"/>
<dbReference type="SMART" id="SM00558">
    <property type="entry name" value="JmjC"/>
    <property type="match status" value="1"/>
</dbReference>
<keyword evidence="4" id="KW-0560">Oxidoreductase</keyword>
<evidence type="ECO:0000256" key="1">
    <source>
        <dbReference type="ARBA" id="ARBA00001954"/>
    </source>
</evidence>
<dbReference type="SUPFAM" id="SSF51197">
    <property type="entry name" value="Clavaminate synthase-like"/>
    <property type="match status" value="1"/>
</dbReference>
<feature type="domain" description="JmjC" evidence="6">
    <location>
        <begin position="88"/>
        <end position="215"/>
    </location>
</feature>
<keyword evidence="2" id="KW-0479">Metal-binding</keyword>
<keyword evidence="5" id="KW-0408">Iron</keyword>
<dbReference type="Pfam" id="PF08007">
    <property type="entry name" value="JmjC_2"/>
    <property type="match status" value="1"/>
</dbReference>
<evidence type="ECO:0000256" key="2">
    <source>
        <dbReference type="ARBA" id="ARBA00022723"/>
    </source>
</evidence>
<keyword evidence="3" id="KW-0223">Dioxygenase</keyword>
<dbReference type="AlphaFoldDB" id="A0A918JM92"/>
<dbReference type="Pfam" id="PF20514">
    <property type="entry name" value="WHD_ROXA"/>
    <property type="match status" value="1"/>
</dbReference>
<dbReference type="GO" id="GO:0016706">
    <property type="term" value="F:2-oxoglutarate-dependent dioxygenase activity"/>
    <property type="evidence" value="ECO:0007669"/>
    <property type="project" value="TreeGrafter"/>
</dbReference>
<dbReference type="Gene3D" id="2.60.120.650">
    <property type="entry name" value="Cupin"/>
    <property type="match status" value="1"/>
</dbReference>
<keyword evidence="7" id="KW-0689">Ribosomal protein</keyword>
<dbReference type="PROSITE" id="PS51184">
    <property type="entry name" value="JMJC"/>
    <property type="match status" value="1"/>
</dbReference>
<comment type="caution">
    <text evidence="7">The sequence shown here is derived from an EMBL/GenBank/DDBJ whole genome shotgun (WGS) entry which is preliminary data.</text>
</comment>
<evidence type="ECO:0000256" key="5">
    <source>
        <dbReference type="ARBA" id="ARBA00023004"/>
    </source>
</evidence>
<reference evidence="7" key="2">
    <citation type="submission" date="2020-09" db="EMBL/GenBank/DDBJ databases">
        <authorList>
            <person name="Sun Q."/>
            <person name="Kim S."/>
        </authorList>
    </citation>
    <scope>NUCLEOTIDE SEQUENCE</scope>
    <source>
        <strain evidence="7">KCTC 22164</strain>
    </source>
</reference>
<evidence type="ECO:0000259" key="6">
    <source>
        <dbReference type="PROSITE" id="PS51184"/>
    </source>
</evidence>
<gene>
    <name evidence="7" type="ORF">GCM10007391_24170</name>
</gene>